<dbReference type="PANTHER" id="PTHR11851:SF49">
    <property type="entry name" value="MITOCHONDRIAL-PROCESSING PEPTIDASE SUBUNIT ALPHA"/>
    <property type="match status" value="1"/>
</dbReference>
<dbReference type="Pfam" id="PF05193">
    <property type="entry name" value="Peptidase_M16_C"/>
    <property type="match status" value="1"/>
</dbReference>
<name>A0A381RZV2_9ZZZZ</name>
<dbReference type="FunFam" id="3.30.830.10:FF:000008">
    <property type="entry name" value="Mitochondrial-processing peptidase subunit beta"/>
    <property type="match status" value="1"/>
</dbReference>
<protein>
    <recommendedName>
        <fullName evidence="5">Peptidase M16 N-terminal domain-containing protein</fullName>
    </recommendedName>
</protein>
<reference evidence="4" key="1">
    <citation type="submission" date="2018-05" db="EMBL/GenBank/DDBJ databases">
        <authorList>
            <person name="Lanie J.A."/>
            <person name="Ng W.-L."/>
            <person name="Kazmierczak K.M."/>
            <person name="Andrzejewski T.M."/>
            <person name="Davidsen T.M."/>
            <person name="Wayne K.J."/>
            <person name="Tettelin H."/>
            <person name="Glass J.I."/>
            <person name="Rusch D."/>
            <person name="Podicherti R."/>
            <person name="Tsui H.-C.T."/>
            <person name="Winkler M.E."/>
        </authorList>
    </citation>
    <scope>NUCLEOTIDE SEQUENCE</scope>
</reference>
<evidence type="ECO:0000313" key="4">
    <source>
        <dbReference type="EMBL" id="SUZ95507.1"/>
    </source>
</evidence>
<accession>A0A381RZV2</accession>
<dbReference type="GO" id="GO:0046872">
    <property type="term" value="F:metal ion binding"/>
    <property type="evidence" value="ECO:0007669"/>
    <property type="project" value="InterPro"/>
</dbReference>
<dbReference type="SUPFAM" id="SSF63411">
    <property type="entry name" value="LuxS/MPP-like metallohydrolase"/>
    <property type="match status" value="2"/>
</dbReference>
<dbReference type="PANTHER" id="PTHR11851">
    <property type="entry name" value="METALLOPROTEASE"/>
    <property type="match status" value="1"/>
</dbReference>
<dbReference type="GO" id="GO:0006508">
    <property type="term" value="P:proteolysis"/>
    <property type="evidence" value="ECO:0007669"/>
    <property type="project" value="InterPro"/>
</dbReference>
<gene>
    <name evidence="4" type="ORF">METZ01_LOCUS48361</name>
</gene>
<evidence type="ECO:0000256" key="1">
    <source>
        <dbReference type="ARBA" id="ARBA00007261"/>
    </source>
</evidence>
<dbReference type="InterPro" id="IPR011765">
    <property type="entry name" value="Pept_M16_N"/>
</dbReference>
<feature type="domain" description="Peptidase M16 N-terminal" evidence="2">
    <location>
        <begin position="12"/>
        <end position="160"/>
    </location>
</feature>
<feature type="domain" description="Peptidase M16 C-terminal" evidence="3">
    <location>
        <begin position="165"/>
        <end position="337"/>
    </location>
</feature>
<comment type="similarity">
    <text evidence="1">Belongs to the peptidase M16 family.</text>
</comment>
<dbReference type="InterPro" id="IPR050361">
    <property type="entry name" value="MPP/UQCRC_Complex"/>
</dbReference>
<dbReference type="InterPro" id="IPR001431">
    <property type="entry name" value="Pept_M16_Zn_BS"/>
</dbReference>
<evidence type="ECO:0000259" key="2">
    <source>
        <dbReference type="Pfam" id="PF00675"/>
    </source>
</evidence>
<dbReference type="InterPro" id="IPR007863">
    <property type="entry name" value="Peptidase_M16_C"/>
</dbReference>
<proteinExistence type="inferred from homology"/>
<dbReference type="GO" id="GO:0004222">
    <property type="term" value="F:metalloendopeptidase activity"/>
    <property type="evidence" value="ECO:0007669"/>
    <property type="project" value="InterPro"/>
</dbReference>
<organism evidence="4">
    <name type="scientific">marine metagenome</name>
    <dbReference type="NCBI Taxonomy" id="408172"/>
    <lineage>
        <taxon>unclassified sequences</taxon>
        <taxon>metagenomes</taxon>
        <taxon>ecological metagenomes</taxon>
    </lineage>
</organism>
<evidence type="ECO:0008006" key="5">
    <source>
        <dbReference type="Google" id="ProtNLM"/>
    </source>
</evidence>
<dbReference type="Pfam" id="PF00675">
    <property type="entry name" value="Peptidase_M16"/>
    <property type="match status" value="1"/>
</dbReference>
<dbReference type="AlphaFoldDB" id="A0A381RZV2"/>
<dbReference type="PROSITE" id="PS00143">
    <property type="entry name" value="INSULINASE"/>
    <property type="match status" value="1"/>
</dbReference>
<dbReference type="Gene3D" id="3.30.830.10">
    <property type="entry name" value="Metalloenzyme, LuxS/M16 peptidase-like"/>
    <property type="match status" value="2"/>
</dbReference>
<dbReference type="InterPro" id="IPR011249">
    <property type="entry name" value="Metalloenz_LuxS/M16"/>
</dbReference>
<sequence length="417" mass="46708">MTKTTTLDNGLRIVTQDMPGLETVAMGIWNSVGGRDELKKVNGVAHFLEHMAFKGTTTRTSKQIAEAIENVGGDINAYTSTETTAYHVRLIADDLPVGIDILTDILQNSTFAEEELEIERGVILQEIGRTLDSPDSKLFDQFQETAFPDQPIGRSLLGPKDIIKNISRNEIKTFMESNYNPKKMIVSAAGKVNHDDFVERISKTCSNLPKGTSDNRIAANYIGGEYREEKDLEQIHFIASFEGTDLHHEDYYSLLVYNSLLGEGMSSKLFQEIREKRGLVYTISSFAFPFSDTGLFGIYAGTGEKQIEEFIPVLCDELKNSPKTISENEIKKGKAQLKANLLMARERANSRCRSAANQLLYFNRVIEPEEITTKIDKVTKDTVERIAHNILKTPMTIASIGPIKKLETLDKIKSRLN</sequence>
<dbReference type="EMBL" id="UINC01002331">
    <property type="protein sequence ID" value="SUZ95507.1"/>
    <property type="molecule type" value="Genomic_DNA"/>
</dbReference>
<evidence type="ECO:0000259" key="3">
    <source>
        <dbReference type="Pfam" id="PF05193"/>
    </source>
</evidence>